<organism evidence="1 2">
    <name type="scientific">Candidatus Iainarchaeum sp</name>
    <dbReference type="NCBI Taxonomy" id="3101447"/>
    <lineage>
        <taxon>Archaea</taxon>
        <taxon>Candidatus Iainarchaeota</taxon>
        <taxon>Candidatus Iainarchaeia</taxon>
        <taxon>Candidatus Iainarchaeales</taxon>
        <taxon>Candidatus Iainarchaeaceae</taxon>
        <taxon>Candidatus Iainarchaeum</taxon>
    </lineage>
</organism>
<comment type="caution">
    <text evidence="1">The sequence shown here is derived from an EMBL/GenBank/DDBJ whole genome shotgun (WGS) entry which is preliminary data.</text>
</comment>
<protein>
    <submittedName>
        <fullName evidence="1">Uncharacterized protein</fullName>
    </submittedName>
</protein>
<sequence>MVLVFKFNTEFEAERVSETIKRMEWFLANGYKPRLPAGIGAENPTKEQIAEAVGKEFAEKEYSNAAEQISKDFASFENEFLRILEKITKIKMPEEFEVFLTKYGVGGSYFLPNKVILNFANYKPEQRAKTIAHEIVHLAIEEQIRKYKIPHWQKERIVDLILTNERLKCLNYDFWQKDYHGFEKPTDNFFKELFFKSPELFFQKISQANQANSTGKTG</sequence>
<reference evidence="1" key="1">
    <citation type="submission" date="2021-03" db="EMBL/GenBank/DDBJ databases">
        <authorList>
            <person name="Jaffe A."/>
        </authorList>
    </citation>
    <scope>NUCLEOTIDE SEQUENCE</scope>
    <source>
        <strain evidence="1">RIFCSPLOWO2_01_FULL_43_13</strain>
    </source>
</reference>
<proteinExistence type="predicted"/>
<evidence type="ECO:0000313" key="2">
    <source>
        <dbReference type="Proteomes" id="UP000680185"/>
    </source>
</evidence>
<reference evidence="1" key="2">
    <citation type="submission" date="2021-05" db="EMBL/GenBank/DDBJ databases">
        <title>Protein family content uncovers lineage relationships and bacterial pathway maintenance mechanisms in DPANN archaea.</title>
        <authorList>
            <person name="Castelle C.J."/>
            <person name="Meheust R."/>
            <person name="Jaffe A.L."/>
            <person name="Seitz K."/>
            <person name="Gong X."/>
            <person name="Baker B.J."/>
            <person name="Banfield J.F."/>
        </authorList>
    </citation>
    <scope>NUCLEOTIDE SEQUENCE</scope>
    <source>
        <strain evidence="1">RIFCSPLOWO2_01_FULL_43_13</strain>
    </source>
</reference>
<dbReference type="Proteomes" id="UP000680185">
    <property type="component" value="Unassembled WGS sequence"/>
</dbReference>
<name>A0A8T4KZL6_9ARCH</name>
<dbReference type="AlphaFoldDB" id="A0A8T4KZL6"/>
<evidence type="ECO:0000313" key="1">
    <source>
        <dbReference type="EMBL" id="MBS3058140.1"/>
    </source>
</evidence>
<gene>
    <name evidence="1" type="ORF">J4478_01945</name>
</gene>
<accession>A0A8T4KZL6</accession>
<dbReference type="EMBL" id="JAGVWB010000012">
    <property type="protein sequence ID" value="MBS3058140.1"/>
    <property type="molecule type" value="Genomic_DNA"/>
</dbReference>